<sequence>MSPPPTDREPVGQKFAALTLTDRFQRAIRRGSRSEMVENLRGLIELRAPMAEQWLQMAMIAIEIGAVVLALQAVDLYLDDFDWHPAALFRKVKVLAQVGAYSDAFALVCSLPQDLPDRFSHALIRGAAALNVGEAGEARQWLEEATRLRPESGEAWHSLSQLVDFGDEPELYARLSAARSALQGQPAAEGALYCYALGKAHADNHDYARAFAAFEYAAGETRALFPNDRVRERQLALEAVRGYDAARIDALAARQDAPTGRAIFVMGLPRSGTTLVEQILASHSAVNDGGEIDRLRLLVHEAGGASFPALDAYVRRSGSAPLARLWTGLLAERFPGGGRVIDKTTNNSRALGLAAAILPEAPLIWLRRDPLDNAWSCFRTCFMGGIRWSNDLADIAYNFRLEDELLARWQEILGERLLVVSYEGLASEPEPWIRRIVAHCGLAEEPAVFAPHENRRAVATASVMQVRRPINRAGIGAAEPYREFLGPFIDAYYV</sequence>
<dbReference type="KEGG" id="acob:P0Y56_06515"/>
<dbReference type="Gene3D" id="3.40.50.300">
    <property type="entry name" value="P-loop containing nucleotide triphosphate hydrolases"/>
    <property type="match status" value="1"/>
</dbReference>
<reference evidence="2" key="1">
    <citation type="submission" date="2023-03" db="EMBL/GenBank/DDBJ databases">
        <title>Andean soil-derived lignocellulolytic bacterial consortium as a source of novel taxa and putative plastic-active enzymes.</title>
        <authorList>
            <person name="Diaz-Garcia L."/>
            <person name="Chuvochina M."/>
            <person name="Feuerriegel G."/>
            <person name="Bunk B."/>
            <person name="Sproer C."/>
            <person name="Streit W.R."/>
            <person name="Rodriguez L.M."/>
            <person name="Overmann J."/>
            <person name="Jimenez D.J."/>
        </authorList>
    </citation>
    <scope>NUCLEOTIDE SEQUENCE</scope>
    <source>
        <strain evidence="2">MAG 26</strain>
    </source>
</reference>
<dbReference type="AlphaFoldDB" id="A0AAJ5X8M7"/>
<dbReference type="InterPro" id="IPR011990">
    <property type="entry name" value="TPR-like_helical_dom_sf"/>
</dbReference>
<evidence type="ECO:0000313" key="3">
    <source>
        <dbReference type="Proteomes" id="UP001218362"/>
    </source>
</evidence>
<evidence type="ECO:0000313" key="2">
    <source>
        <dbReference type="EMBL" id="WEK47945.1"/>
    </source>
</evidence>
<evidence type="ECO:0000256" key="1">
    <source>
        <dbReference type="ARBA" id="ARBA00022679"/>
    </source>
</evidence>
<dbReference type="Proteomes" id="UP001218362">
    <property type="component" value="Chromosome"/>
</dbReference>
<dbReference type="EMBL" id="CP119316">
    <property type="protein sequence ID" value="WEK47945.1"/>
    <property type="molecule type" value="Genomic_DNA"/>
</dbReference>
<protein>
    <submittedName>
        <fullName evidence="2">Sulfotransferase</fullName>
    </submittedName>
</protein>
<dbReference type="PANTHER" id="PTHR12788">
    <property type="entry name" value="PROTEIN-TYROSINE SULFOTRANSFERASE 2"/>
    <property type="match status" value="1"/>
</dbReference>
<dbReference type="InterPro" id="IPR027417">
    <property type="entry name" value="P-loop_NTPase"/>
</dbReference>
<dbReference type="SUPFAM" id="SSF48452">
    <property type="entry name" value="TPR-like"/>
    <property type="match status" value="1"/>
</dbReference>
<dbReference type="Pfam" id="PF13469">
    <property type="entry name" value="Sulfotransfer_3"/>
    <property type="match status" value="1"/>
</dbReference>
<dbReference type="GO" id="GO:0008476">
    <property type="term" value="F:protein-tyrosine sulfotransferase activity"/>
    <property type="evidence" value="ECO:0007669"/>
    <property type="project" value="InterPro"/>
</dbReference>
<proteinExistence type="predicted"/>
<gene>
    <name evidence="2" type="ORF">P0Y56_06515</name>
</gene>
<dbReference type="Gene3D" id="1.25.40.10">
    <property type="entry name" value="Tetratricopeptide repeat domain"/>
    <property type="match status" value="1"/>
</dbReference>
<accession>A0AAJ5X8M7</accession>
<dbReference type="InterPro" id="IPR026634">
    <property type="entry name" value="TPST-like"/>
</dbReference>
<organism evidence="2 3">
    <name type="scientific">Candidatus Andeanibacterium colombiense</name>
    <dbReference type="NCBI Taxonomy" id="3121345"/>
    <lineage>
        <taxon>Bacteria</taxon>
        <taxon>Pseudomonadati</taxon>
        <taxon>Pseudomonadota</taxon>
        <taxon>Alphaproteobacteria</taxon>
        <taxon>Sphingomonadales</taxon>
        <taxon>Sphingomonadaceae</taxon>
        <taxon>Candidatus Andeanibacterium</taxon>
    </lineage>
</organism>
<dbReference type="SUPFAM" id="SSF52540">
    <property type="entry name" value="P-loop containing nucleoside triphosphate hydrolases"/>
    <property type="match status" value="1"/>
</dbReference>
<dbReference type="PANTHER" id="PTHR12788:SF10">
    <property type="entry name" value="PROTEIN-TYROSINE SULFOTRANSFERASE"/>
    <property type="match status" value="1"/>
</dbReference>
<name>A0AAJ5X8M7_9SPHN</name>
<keyword evidence="1" id="KW-0808">Transferase</keyword>